<accession>A0ABQ5N222</accession>
<dbReference type="InterPro" id="IPR051693">
    <property type="entry name" value="UPF0046_metallophosphoest"/>
</dbReference>
<dbReference type="Gene3D" id="3.60.21.10">
    <property type="match status" value="1"/>
</dbReference>
<name>A0ABQ5N222_9CLOT</name>
<dbReference type="InterPro" id="IPR029052">
    <property type="entry name" value="Metallo-depent_PP-like"/>
</dbReference>
<feature type="domain" description="Calcineurin-like phosphoesterase" evidence="1">
    <location>
        <begin position="1"/>
        <end position="168"/>
    </location>
</feature>
<dbReference type="RefSeq" id="WP_264848526.1">
    <property type="nucleotide sequence ID" value="NZ_BRXR01000001.1"/>
</dbReference>
<comment type="caution">
    <text evidence="2">The sequence shown here is derived from an EMBL/GenBank/DDBJ whole genome shotgun (WGS) entry which is preliminary data.</text>
</comment>
<dbReference type="SUPFAM" id="SSF56300">
    <property type="entry name" value="Metallo-dependent phosphatases"/>
    <property type="match status" value="1"/>
</dbReference>
<evidence type="ECO:0000259" key="1">
    <source>
        <dbReference type="Pfam" id="PF00149"/>
    </source>
</evidence>
<dbReference type="Pfam" id="PF00149">
    <property type="entry name" value="Metallophos"/>
    <property type="match status" value="1"/>
</dbReference>
<dbReference type="PANTHER" id="PTHR12905:SF0">
    <property type="entry name" value="CALCINEURIN-LIKE PHOSPHOESTERASE DOMAIN-CONTAINING PROTEIN"/>
    <property type="match status" value="1"/>
</dbReference>
<protein>
    <submittedName>
        <fullName evidence="2">Serine/threonine protein phosphatase</fullName>
    </submittedName>
</protein>
<dbReference type="EMBL" id="BRXR01000001">
    <property type="protein sequence ID" value="GLC29240.1"/>
    <property type="molecule type" value="Genomic_DNA"/>
</dbReference>
<gene>
    <name evidence="2" type="ORF">bsdE14_06500</name>
</gene>
<dbReference type="Proteomes" id="UP001208567">
    <property type="component" value="Unassembled WGS sequence"/>
</dbReference>
<keyword evidence="3" id="KW-1185">Reference proteome</keyword>
<dbReference type="InterPro" id="IPR004843">
    <property type="entry name" value="Calcineurin-like_PHP"/>
</dbReference>
<evidence type="ECO:0000313" key="3">
    <source>
        <dbReference type="Proteomes" id="UP001208567"/>
    </source>
</evidence>
<dbReference type="PANTHER" id="PTHR12905">
    <property type="entry name" value="METALLOPHOSPHOESTERASE"/>
    <property type="match status" value="1"/>
</dbReference>
<evidence type="ECO:0000313" key="2">
    <source>
        <dbReference type="EMBL" id="GLC29240.1"/>
    </source>
</evidence>
<organism evidence="2 3">
    <name type="scientific">Clostridium omnivorum</name>
    <dbReference type="NCBI Taxonomy" id="1604902"/>
    <lineage>
        <taxon>Bacteria</taxon>
        <taxon>Bacillati</taxon>
        <taxon>Bacillota</taxon>
        <taxon>Clostridia</taxon>
        <taxon>Eubacteriales</taxon>
        <taxon>Clostridiaceae</taxon>
        <taxon>Clostridium</taxon>
    </lineage>
</organism>
<sequence>MKILLVSDVETPYLWDFFQPDKFNDIDLIISCGDLKVDYLSFLVTMIKAPLYYVPGNHNEKYLKSPPEGCESIDGKLVVYKGVRILGLGGSMRYNAAGNYQYTEKEMKKRIFKLKAKLWWNKGFDILVTHSPSYGYGDGKDLCHIGFKCFNDLLNKYSPKYFFHGHQHLNYGLKPRILQHGTTKIVNAFEYYIVEY</sequence>
<reference evidence="2 3" key="1">
    <citation type="journal article" date="2024" name="Int. J. Syst. Evol. Microbiol.">
        <title>Clostridium omnivorum sp. nov., isolated from anoxic soil under the treatment of reductive soil disinfestation.</title>
        <authorList>
            <person name="Ueki A."/>
            <person name="Tonouchi A."/>
            <person name="Kaku N."/>
            <person name="Honma S."/>
            <person name="Ueki K."/>
        </authorList>
    </citation>
    <scope>NUCLEOTIDE SEQUENCE [LARGE SCALE GENOMIC DNA]</scope>
    <source>
        <strain evidence="2 3">E14</strain>
    </source>
</reference>
<proteinExistence type="predicted"/>